<evidence type="ECO:0000313" key="2">
    <source>
        <dbReference type="Proteomes" id="UP000242164"/>
    </source>
</evidence>
<reference evidence="1 2" key="1">
    <citation type="submission" date="2016-08" db="EMBL/GenBank/DDBJ databases">
        <authorList>
            <person name="Loux V."/>
            <person name="Rue O."/>
        </authorList>
    </citation>
    <scope>NUCLEOTIDE SEQUENCE [LARGE SCALE GENOMIC DNA]</scope>
    <source>
        <strain evidence="1 2">AFSSA_08CEB44bac</strain>
    </source>
</reference>
<comment type="caution">
    <text evidence="1">The sequence shown here is derived from an EMBL/GenBank/DDBJ whole genome shotgun (WGS) entry which is preliminary data.</text>
</comment>
<dbReference type="EMBL" id="FMIK01000069">
    <property type="protein sequence ID" value="SCM08464.1"/>
    <property type="molecule type" value="Genomic_DNA"/>
</dbReference>
<evidence type="ECO:0008006" key="3">
    <source>
        <dbReference type="Google" id="ProtNLM"/>
    </source>
</evidence>
<dbReference type="InterPro" id="IPR007731">
    <property type="entry name" value="DUF669"/>
</dbReference>
<gene>
    <name evidence="1" type="ORF">BCB44BAC_04609</name>
</gene>
<dbReference type="Proteomes" id="UP000242164">
    <property type="component" value="Unassembled WGS sequence"/>
</dbReference>
<sequence>MSFFKFDEENASVGFELVEEGKYEAVIVNAVAGKTQNGKDKLTVDFEIRSDVPQKHQGAKVLYNMFTFEHEVSVRIVNSLLKACGFANNHTFTSPDDMAKQLINKNLKITVKHEEYDKVVDGQKQKRTAAKAKYYDLSEVNPVTSGPAVTIGDDLPF</sequence>
<evidence type="ECO:0000313" key="1">
    <source>
        <dbReference type="EMBL" id="SCM08464.1"/>
    </source>
</evidence>
<protein>
    <recommendedName>
        <fullName evidence="3">DUF669 domain-containing protein</fullName>
    </recommendedName>
</protein>
<accession>A0AAX2CP78</accession>
<dbReference type="AlphaFoldDB" id="A0AAX2CP78"/>
<dbReference type="Pfam" id="PF05037">
    <property type="entry name" value="DUF669"/>
    <property type="match status" value="1"/>
</dbReference>
<proteinExistence type="predicted"/>
<organism evidence="1 2">
    <name type="scientific">Bacillus cytotoxicus</name>
    <dbReference type="NCBI Taxonomy" id="580165"/>
    <lineage>
        <taxon>Bacteria</taxon>
        <taxon>Bacillati</taxon>
        <taxon>Bacillota</taxon>
        <taxon>Bacilli</taxon>
        <taxon>Bacillales</taxon>
        <taxon>Bacillaceae</taxon>
        <taxon>Bacillus</taxon>
        <taxon>Bacillus cereus group</taxon>
    </lineage>
</organism>
<dbReference type="RefSeq" id="WP_087099816.1">
    <property type="nucleotide sequence ID" value="NZ_CP066179.1"/>
</dbReference>
<name>A0AAX2CP78_9BACI</name>